<comment type="caution">
    <text evidence="2">The sequence shown here is derived from an EMBL/GenBank/DDBJ whole genome shotgun (WGS) entry which is preliminary data.</text>
</comment>
<dbReference type="Proteomes" id="UP000283325">
    <property type="component" value="Unassembled WGS sequence"/>
</dbReference>
<feature type="coiled-coil region" evidence="1">
    <location>
        <begin position="24"/>
        <end position="93"/>
    </location>
</feature>
<evidence type="ECO:0000313" key="3">
    <source>
        <dbReference type="Proteomes" id="UP000283325"/>
    </source>
</evidence>
<dbReference type="RefSeq" id="WP_118427136.1">
    <property type="nucleotide sequence ID" value="NZ_QRPD01000004.1"/>
</dbReference>
<organism evidence="2 3">
    <name type="scientific">Dorea formicigenerans</name>
    <dbReference type="NCBI Taxonomy" id="39486"/>
    <lineage>
        <taxon>Bacteria</taxon>
        <taxon>Bacillati</taxon>
        <taxon>Bacillota</taxon>
        <taxon>Clostridia</taxon>
        <taxon>Lachnospirales</taxon>
        <taxon>Lachnospiraceae</taxon>
        <taxon>Dorea</taxon>
    </lineage>
</organism>
<proteinExistence type="predicted"/>
<protein>
    <submittedName>
        <fullName evidence="2">Uncharacterized protein</fullName>
    </submittedName>
</protein>
<dbReference type="EMBL" id="QRPD01000004">
    <property type="protein sequence ID" value="RHL88590.1"/>
    <property type="molecule type" value="Genomic_DNA"/>
</dbReference>
<reference evidence="2 3" key="1">
    <citation type="submission" date="2018-08" db="EMBL/GenBank/DDBJ databases">
        <title>A genome reference for cultivated species of the human gut microbiota.</title>
        <authorList>
            <person name="Zou Y."/>
            <person name="Xue W."/>
            <person name="Luo G."/>
        </authorList>
    </citation>
    <scope>NUCLEOTIDE SEQUENCE [LARGE SCALE GENOMIC DNA]</scope>
    <source>
        <strain evidence="2 3">AF36-1BH</strain>
    </source>
</reference>
<accession>A0A415N174</accession>
<name>A0A415N174_9FIRM</name>
<dbReference type="AlphaFoldDB" id="A0A415N174"/>
<gene>
    <name evidence="2" type="ORF">DWZ98_06065</name>
</gene>
<evidence type="ECO:0000313" key="2">
    <source>
        <dbReference type="EMBL" id="RHL88590.1"/>
    </source>
</evidence>
<keyword evidence="1" id="KW-0175">Coiled coil</keyword>
<evidence type="ECO:0000256" key="1">
    <source>
        <dbReference type="SAM" id="Coils"/>
    </source>
</evidence>
<sequence length="713" mass="76169">MANIQPYIDQILNAVYGEEVRSSIVNALEKVNDDNNSYADLKKEVIAAKDAVDKDVDAVQQKLNAASTALTNLQNATSAANTAKTNLQNATSTANTAKSNLTNATSTANATKSDVEAATNVANTAINNANVAKTNLEKVITSATTAQSNLQGVIDNANQIKGQLDSSNATAVTSKKNLDSAISNASTAKSQLQEVINSADSIKKALSDVILTANTVKSNLDTSVNTANGVLQSLNAENASAASNIDELKSENFNSQEILSGVADIRAYLGITSDDIVGIQVDYKNKTFKRLAGAVNLSKGSDFDKFTMFGGRKRCNVADGGSIVAWYGDADYKEDGSMGQVMVYQPKFYYLVCPVEYDPIDTGIGYHLRKANYYVSEKPRAGFRLHPAFYDASGNEIDYFLTSAYEGSIYDASASAYLLNDEQVMNTGEDKFSSIAGARPASGSSQNLTRPNIEAMAQNRGTNWHGDLIKQVSAEQMLMIIEMGMMNLQTAIAQGIVSLPWTTGSDTTSSYAAATGSTASLGNGTGRAEKTTTYEGGVAKEYTVDGKTSVCWRGKENFWGNIWKFVYGINIWGNGKMGGGQPYICSDFSFAESKNSGNYEPAGFTVTNANGYISAIGYSTACDWLFIASECLGNSSLPVGDYTYITVNLNGYRIALLGGGWYYGGVAGGFYWSLSNGVGSRARYIGGRLVYIPTRDSATYTAAIEAWKQKMAA</sequence>